<organism evidence="1 2">
    <name type="scientific">Taibaiella soli</name>
    <dbReference type="NCBI Taxonomy" id="1649169"/>
    <lineage>
        <taxon>Bacteria</taxon>
        <taxon>Pseudomonadati</taxon>
        <taxon>Bacteroidota</taxon>
        <taxon>Chitinophagia</taxon>
        <taxon>Chitinophagales</taxon>
        <taxon>Chitinophagaceae</taxon>
        <taxon>Taibaiella</taxon>
    </lineage>
</organism>
<reference evidence="1 2" key="1">
    <citation type="submission" date="2018-06" db="EMBL/GenBank/DDBJ databases">
        <title>Mucibacter soli gen. nov., sp. nov., a new member of the family Chitinophagaceae producing mucin.</title>
        <authorList>
            <person name="Kim M.-K."/>
            <person name="Park S."/>
            <person name="Kim T.-S."/>
            <person name="Joung Y."/>
            <person name="Han J.-H."/>
            <person name="Kim S.B."/>
        </authorList>
    </citation>
    <scope>NUCLEOTIDE SEQUENCE [LARGE SCALE GENOMIC DNA]</scope>
    <source>
        <strain evidence="1 2">R1-15</strain>
    </source>
</reference>
<protein>
    <recommendedName>
        <fullName evidence="3">DUF3575 domain-containing protein</fullName>
    </recommendedName>
</protein>
<evidence type="ECO:0008006" key="3">
    <source>
        <dbReference type="Google" id="ProtNLM"/>
    </source>
</evidence>
<dbReference type="InterPro" id="IPR021958">
    <property type="entry name" value="DUF3575"/>
</dbReference>
<keyword evidence="2" id="KW-1185">Reference proteome</keyword>
<gene>
    <name evidence="1" type="ORF">DN068_08755</name>
</gene>
<dbReference type="Proteomes" id="UP000248745">
    <property type="component" value="Unassembled WGS sequence"/>
</dbReference>
<evidence type="ECO:0000313" key="1">
    <source>
        <dbReference type="EMBL" id="PZF73251.1"/>
    </source>
</evidence>
<dbReference type="AlphaFoldDB" id="A0A2W2ADC5"/>
<sequence length="277" mass="31542">MAAVVVWVAAEDNHQNKLIMSTRISALMLLLVMWCNAAFSQSDKWLGEGGSKEESYTNNVKLNISSWLLYNKTYVFSYERRINARQTAAITGGYMELPPLLNINIKDIDIRKNVSQSGYMFGGEYRFYLAKENKYAPPHGLYIGPYVTYYRFDNKRNLSVRDSAGNPLDLSVKTSITNFNIGFELGYQFILAKRISLDFILIGPSIANYTAKFKLDGNIDPESAQYYNQELAEALINRFPMLNKLLENKEVDVSGNGNVWAPGFRYAIFVGYTFGRR</sequence>
<evidence type="ECO:0000313" key="2">
    <source>
        <dbReference type="Proteomes" id="UP000248745"/>
    </source>
</evidence>
<name>A0A2W2ADC5_9BACT</name>
<dbReference type="Pfam" id="PF12099">
    <property type="entry name" value="DUF3575"/>
    <property type="match status" value="1"/>
</dbReference>
<dbReference type="EMBL" id="QKTW01000014">
    <property type="protein sequence ID" value="PZF73251.1"/>
    <property type="molecule type" value="Genomic_DNA"/>
</dbReference>
<accession>A0A2W2ADC5</accession>
<proteinExistence type="predicted"/>
<comment type="caution">
    <text evidence="1">The sequence shown here is derived from an EMBL/GenBank/DDBJ whole genome shotgun (WGS) entry which is preliminary data.</text>
</comment>